<dbReference type="Proteomes" id="UP000290172">
    <property type="component" value="Unassembled WGS sequence"/>
</dbReference>
<organism evidence="2 3">
    <name type="scientific">Halarcobacter ebronensis</name>
    <dbReference type="NCBI Taxonomy" id="1462615"/>
    <lineage>
        <taxon>Bacteria</taxon>
        <taxon>Pseudomonadati</taxon>
        <taxon>Campylobacterota</taxon>
        <taxon>Epsilonproteobacteria</taxon>
        <taxon>Campylobacterales</taxon>
        <taxon>Arcobacteraceae</taxon>
        <taxon>Halarcobacter</taxon>
    </lineage>
</organism>
<sequence>MLKPNKTVTLFKHQEINSINSLNILCWNVAKLTKKEEFKTFFKELVKKEALNYFVLQEVKSDINFSLEVFDSYSYVLSPNIQTKKSIYGVMNLFSISCSDSYSLLTQKRELKLATHKTVLITKHIINDKSVMVVNIHALNFVPLKDFDYELNLLKKELLNYSDALIVAGDFNTWNKKRVELLNSFCKELFLKQAISSDEKDIKKIFKNSLDYIFFRGLTFEYSKVINTSLSDHNPIIASFII</sequence>
<dbReference type="GO" id="GO:0003824">
    <property type="term" value="F:catalytic activity"/>
    <property type="evidence" value="ECO:0007669"/>
    <property type="project" value="InterPro"/>
</dbReference>
<dbReference type="RefSeq" id="WP_128980418.1">
    <property type="nucleotide sequence ID" value="NZ_PDKJ01000005.1"/>
</dbReference>
<dbReference type="Pfam" id="PF03372">
    <property type="entry name" value="Exo_endo_phos"/>
    <property type="match status" value="1"/>
</dbReference>
<evidence type="ECO:0000313" key="3">
    <source>
        <dbReference type="Proteomes" id="UP000290172"/>
    </source>
</evidence>
<name>A0A4Q0YI60_9BACT</name>
<feature type="domain" description="Endonuclease/exonuclease/phosphatase" evidence="1">
    <location>
        <begin position="27"/>
        <end position="233"/>
    </location>
</feature>
<dbReference type="InterPro" id="IPR005135">
    <property type="entry name" value="Endo/exonuclease/phosphatase"/>
</dbReference>
<gene>
    <name evidence="2" type="ORF">CRV08_06800</name>
</gene>
<protein>
    <recommendedName>
        <fullName evidence="1">Endonuclease/exonuclease/phosphatase domain-containing protein</fullName>
    </recommendedName>
</protein>
<dbReference type="InterPro" id="IPR036691">
    <property type="entry name" value="Endo/exonu/phosph_ase_sf"/>
</dbReference>
<dbReference type="EMBL" id="PDKJ01000005">
    <property type="protein sequence ID" value="RXJ68531.1"/>
    <property type="molecule type" value="Genomic_DNA"/>
</dbReference>
<reference evidence="2 3" key="1">
    <citation type="submission" date="2017-10" db="EMBL/GenBank/DDBJ databases">
        <title>Genomics of the genus Arcobacter.</title>
        <authorList>
            <person name="Perez-Cataluna A."/>
            <person name="Figueras M.J."/>
        </authorList>
    </citation>
    <scope>NUCLEOTIDE SEQUENCE [LARGE SCALE GENOMIC DNA]</scope>
    <source>
        <strain evidence="2 3">CECT 8993</strain>
    </source>
</reference>
<evidence type="ECO:0000259" key="1">
    <source>
        <dbReference type="Pfam" id="PF03372"/>
    </source>
</evidence>
<dbReference type="AlphaFoldDB" id="A0A4Q0YI60"/>
<dbReference type="Gene3D" id="3.60.10.10">
    <property type="entry name" value="Endonuclease/exonuclease/phosphatase"/>
    <property type="match status" value="1"/>
</dbReference>
<evidence type="ECO:0000313" key="2">
    <source>
        <dbReference type="EMBL" id="RXJ68531.1"/>
    </source>
</evidence>
<dbReference type="NCBIfam" id="NF003842">
    <property type="entry name" value="PRK05421.1-4"/>
    <property type="match status" value="1"/>
</dbReference>
<dbReference type="SUPFAM" id="SSF56219">
    <property type="entry name" value="DNase I-like"/>
    <property type="match status" value="1"/>
</dbReference>
<accession>A0A4Q0YI60</accession>
<comment type="caution">
    <text evidence="2">The sequence shown here is derived from an EMBL/GenBank/DDBJ whole genome shotgun (WGS) entry which is preliminary data.</text>
</comment>
<proteinExistence type="predicted"/>